<evidence type="ECO:0000256" key="1">
    <source>
        <dbReference type="ARBA" id="ARBA00004273"/>
    </source>
</evidence>
<dbReference type="EMBL" id="SKBQ01000004">
    <property type="protein sequence ID" value="TPX11174.1"/>
    <property type="molecule type" value="Genomic_DNA"/>
</dbReference>
<dbReference type="Proteomes" id="UP000319257">
    <property type="component" value="Unassembled WGS sequence"/>
</dbReference>
<dbReference type="RefSeq" id="XP_030992885.1">
    <property type="nucleotide sequence ID" value="XM_031144984.1"/>
</dbReference>
<feature type="region of interest" description="Disordered" evidence="14">
    <location>
        <begin position="531"/>
        <end position="586"/>
    </location>
</feature>
<dbReference type="Gene3D" id="6.10.140.880">
    <property type="match status" value="1"/>
</dbReference>
<dbReference type="GeneID" id="41968439"/>
<keyword evidence="7" id="KW-0809">Transit peptide</keyword>
<evidence type="ECO:0000256" key="8">
    <source>
        <dbReference type="ARBA" id="ARBA00023065"/>
    </source>
</evidence>
<evidence type="ECO:0000256" key="2">
    <source>
        <dbReference type="ARBA" id="ARBA00005712"/>
    </source>
</evidence>
<evidence type="ECO:0000256" key="6">
    <source>
        <dbReference type="ARBA" id="ARBA00022792"/>
    </source>
</evidence>
<dbReference type="HAMAP" id="MF_00530">
    <property type="entry name" value="ATP_synth_epsil_bac"/>
    <property type="match status" value="1"/>
</dbReference>
<feature type="domain" description="ATP synthase F1 complex delta/epsilon subunit N-terminal" evidence="15">
    <location>
        <begin position="36"/>
        <end position="107"/>
    </location>
</feature>
<evidence type="ECO:0000256" key="14">
    <source>
        <dbReference type="SAM" id="MobiDB-lite"/>
    </source>
</evidence>
<keyword evidence="17" id="KW-1185">Reference proteome</keyword>
<keyword evidence="10" id="KW-0472">Membrane</keyword>
<feature type="compositionally biased region" description="Basic and acidic residues" evidence="14">
    <location>
        <begin position="317"/>
        <end position="331"/>
    </location>
</feature>
<name>A0A507AXJ3_9PEZI</name>
<evidence type="ECO:0000256" key="4">
    <source>
        <dbReference type="ARBA" id="ARBA00022448"/>
    </source>
</evidence>
<evidence type="ECO:0000256" key="10">
    <source>
        <dbReference type="ARBA" id="ARBA00023136"/>
    </source>
</evidence>
<feature type="compositionally biased region" description="Basic and acidic residues" evidence="14">
    <location>
        <begin position="544"/>
        <end position="555"/>
    </location>
</feature>
<dbReference type="SUPFAM" id="SSF51344">
    <property type="entry name" value="Epsilon subunit of F1F0-ATP synthase N-terminal domain"/>
    <property type="match status" value="1"/>
</dbReference>
<feature type="region of interest" description="Disordered" evidence="14">
    <location>
        <begin position="274"/>
        <end position="331"/>
    </location>
</feature>
<keyword evidence="4" id="KW-0813">Transport</keyword>
<dbReference type="FunFam" id="2.60.15.10:FF:000003">
    <property type="entry name" value="ATP synthase subunit delta, mitochondrial"/>
    <property type="match status" value="1"/>
</dbReference>
<dbReference type="InterPro" id="IPR036771">
    <property type="entry name" value="ATPsynth_dsu/esu_N"/>
</dbReference>
<dbReference type="GO" id="GO:0046933">
    <property type="term" value="F:proton-transporting ATP synthase activity, rotational mechanism"/>
    <property type="evidence" value="ECO:0007669"/>
    <property type="project" value="InterPro"/>
</dbReference>
<comment type="similarity">
    <text evidence="2">Belongs to the ATPase epsilon chain family.</text>
</comment>
<dbReference type="OrthoDB" id="270171at2759"/>
<keyword evidence="6" id="KW-0999">Mitochondrion inner membrane</keyword>
<dbReference type="AlphaFoldDB" id="A0A507AXJ3"/>
<keyword evidence="8" id="KW-0406">Ion transport</keyword>
<dbReference type="InParanoid" id="A0A507AXJ3"/>
<keyword evidence="11" id="KW-0139">CF(1)</keyword>
<evidence type="ECO:0000256" key="3">
    <source>
        <dbReference type="ARBA" id="ARBA00016960"/>
    </source>
</evidence>
<gene>
    <name evidence="16" type="ORF">E0L32_000992</name>
</gene>
<dbReference type="GO" id="GO:0045259">
    <property type="term" value="C:proton-transporting ATP synthase complex"/>
    <property type="evidence" value="ECO:0007669"/>
    <property type="project" value="UniProtKB-KW"/>
</dbReference>
<dbReference type="InterPro" id="IPR001469">
    <property type="entry name" value="ATP_synth_F1_dsu/esu"/>
</dbReference>
<evidence type="ECO:0000256" key="11">
    <source>
        <dbReference type="ARBA" id="ARBA00023196"/>
    </source>
</evidence>
<feature type="compositionally biased region" description="Low complexity" evidence="14">
    <location>
        <begin position="533"/>
        <end position="543"/>
    </location>
</feature>
<feature type="compositionally biased region" description="Basic and acidic residues" evidence="14">
    <location>
        <begin position="641"/>
        <end position="657"/>
    </location>
</feature>
<keyword evidence="12" id="KW-0066">ATP synthesis</keyword>
<keyword evidence="9" id="KW-0496">Mitochondrion</keyword>
<feature type="region of interest" description="Disordered" evidence="14">
    <location>
        <begin position="627"/>
        <end position="657"/>
    </location>
</feature>
<dbReference type="InterPro" id="IPR020546">
    <property type="entry name" value="ATP_synth_F1_dsu/esu_N"/>
</dbReference>
<comment type="subcellular location">
    <subcellularLocation>
        <location evidence="1">Mitochondrion inner membrane</location>
    </subcellularLocation>
</comment>
<dbReference type="STRING" id="1093900.A0A507AXJ3"/>
<dbReference type="PANTHER" id="PTHR13822">
    <property type="entry name" value="ATP SYNTHASE DELTA/EPSILON CHAIN"/>
    <property type="match status" value="1"/>
</dbReference>
<evidence type="ECO:0000256" key="9">
    <source>
        <dbReference type="ARBA" id="ARBA00023128"/>
    </source>
</evidence>
<evidence type="ECO:0000259" key="15">
    <source>
        <dbReference type="Pfam" id="PF02823"/>
    </source>
</evidence>
<evidence type="ECO:0000256" key="12">
    <source>
        <dbReference type="ARBA" id="ARBA00023310"/>
    </source>
</evidence>
<evidence type="ECO:0000256" key="13">
    <source>
        <dbReference type="ARBA" id="ARBA00031669"/>
    </source>
</evidence>
<accession>A0A507AXJ3</accession>
<dbReference type="Gene3D" id="2.60.15.10">
    <property type="entry name" value="F0F1 ATP synthase delta/epsilon subunit, N-terminal"/>
    <property type="match status" value="1"/>
</dbReference>
<comment type="caution">
    <text evidence="16">The sequence shown here is derived from an EMBL/GenBank/DDBJ whole genome shotgun (WGS) entry which is preliminary data.</text>
</comment>
<keyword evidence="5" id="KW-0375">Hydrogen ion transport</keyword>
<protein>
    <recommendedName>
        <fullName evidence="3">ATP synthase subunit delta, mitochondrial</fullName>
    </recommendedName>
    <alternativeName>
        <fullName evidence="13">F-ATPase delta subunit</fullName>
    </alternativeName>
</protein>
<sequence>MNSLRIARAALRARPAAIRVPLQRRTYADAVPDKIKLSLALPHQSIYKSQDVVQVNILAESGEMGVLANHVPSIEQLKPGLIEVIEESGGSKQFFLSGGYAIVQPNSTMSINAVEGFPLEDFSAEAVKSQIAEAQKVANGSGSEQDIAEAKIELEVSGINYKFAVFQSVTLTVLLPTGCFSTPEPNRRGEDRRQTSALGSPVFTPEFCTYTAQYLTVFHWASAVWRSSSRWYKWLPNRLTIAGPSHQLEYSMANAVCKPARIFRDEAHRAFAAARAARRRGDDTPVTTPQKEEESHQTLPRSGPSEQGRLSQEDDQDSSKRPLSDCIPHRDDLAFRSDSPCPADCQDPTCRATHAGHHPYRHSVSCTLNREAQEKLGAGSAEDSANEASARRNTMPFAHRDVSLDMPKPVVSYRSSILSTATEPCTDGMTNRRYSVVDFSEQGSVKHLVLLKHLPQSPEGRPTRPDIPRVRVISPPDWLRRPSHVPGKIEGRLRRVESRSTPHVVNRLGSFSMVPFLGDSTASDLEEARARLRPTAPRAPRTNAAEDRVDSELRRSRQLRGHPESSPSSPRGEAQKTQAGHEDQRLPHARIWSPSDESKLLPSTFVHVPGSRTDAKSDNTRTKMLAAVDTPPPLPVSPHSAGRDQPARSRDIKSGTAQDHECEWKVKCLKLEAEYRAMKSEMARRSLESEDELGIDGLTIVLHLKNKEDVVINTDLRQSE</sequence>
<dbReference type="Pfam" id="PF02823">
    <property type="entry name" value="ATP-synt_DE_N"/>
    <property type="match status" value="1"/>
</dbReference>
<evidence type="ECO:0000313" key="16">
    <source>
        <dbReference type="EMBL" id="TPX11174.1"/>
    </source>
</evidence>
<evidence type="ECO:0000256" key="5">
    <source>
        <dbReference type="ARBA" id="ARBA00022781"/>
    </source>
</evidence>
<feature type="compositionally biased region" description="Polar residues" evidence="14">
    <location>
        <begin position="297"/>
        <end position="310"/>
    </location>
</feature>
<dbReference type="GO" id="GO:0005743">
    <property type="term" value="C:mitochondrial inner membrane"/>
    <property type="evidence" value="ECO:0007669"/>
    <property type="project" value="UniProtKB-SubCell"/>
</dbReference>
<dbReference type="PANTHER" id="PTHR13822:SF7">
    <property type="entry name" value="ATP SYNTHASE SUBUNIT DELTA, MITOCHONDRIAL"/>
    <property type="match status" value="1"/>
</dbReference>
<evidence type="ECO:0000313" key="17">
    <source>
        <dbReference type="Proteomes" id="UP000319257"/>
    </source>
</evidence>
<dbReference type="CDD" id="cd12152">
    <property type="entry name" value="F1-ATPase_delta"/>
    <property type="match status" value="1"/>
</dbReference>
<proteinExistence type="inferred from homology"/>
<organism evidence="16 17">
    <name type="scientific">Thyridium curvatum</name>
    <dbReference type="NCBI Taxonomy" id="1093900"/>
    <lineage>
        <taxon>Eukaryota</taxon>
        <taxon>Fungi</taxon>
        <taxon>Dikarya</taxon>
        <taxon>Ascomycota</taxon>
        <taxon>Pezizomycotina</taxon>
        <taxon>Sordariomycetes</taxon>
        <taxon>Sordariomycetidae</taxon>
        <taxon>Thyridiales</taxon>
        <taxon>Thyridiaceae</taxon>
        <taxon>Thyridium</taxon>
    </lineage>
</organism>
<evidence type="ECO:0000256" key="7">
    <source>
        <dbReference type="ARBA" id="ARBA00022946"/>
    </source>
</evidence>
<reference evidence="16 17" key="1">
    <citation type="submission" date="2019-06" db="EMBL/GenBank/DDBJ databases">
        <title>Draft genome sequence of the filamentous fungus Phialemoniopsis curvata isolated from diesel fuel.</title>
        <authorList>
            <person name="Varaljay V.A."/>
            <person name="Lyon W.J."/>
            <person name="Crouch A.L."/>
            <person name="Drake C.E."/>
            <person name="Hollomon J.M."/>
            <person name="Nadeau L.J."/>
            <person name="Nunn H.S."/>
            <person name="Stevenson B.S."/>
            <person name="Bojanowski C.L."/>
            <person name="Crookes-Goodson W.J."/>
        </authorList>
    </citation>
    <scope>NUCLEOTIDE SEQUENCE [LARGE SCALE GENOMIC DNA]</scope>
    <source>
        <strain evidence="16 17">D216</strain>
    </source>
</reference>